<name>A0A9Q0RFH8_ANAIG</name>
<protein>
    <recommendedName>
        <fullName evidence="1">DUF3517 domain-containing protein</fullName>
    </recommendedName>
</protein>
<dbReference type="InterPro" id="IPR021905">
    <property type="entry name" value="DUF3517"/>
</dbReference>
<reference evidence="2" key="1">
    <citation type="submission" date="2022-10" db="EMBL/GenBank/DDBJ databases">
        <title>Novel sulphate-reducing endosymbionts in the free-living metamonad Anaeramoeba.</title>
        <authorList>
            <person name="Jerlstrom-Hultqvist J."/>
            <person name="Cepicka I."/>
            <person name="Gallot-Lavallee L."/>
            <person name="Salas-Leiva D."/>
            <person name="Curtis B.A."/>
            <person name="Zahonova K."/>
            <person name="Pipaliya S."/>
            <person name="Dacks J."/>
            <person name="Roger A.J."/>
        </authorList>
    </citation>
    <scope>NUCLEOTIDE SEQUENCE</scope>
    <source>
        <strain evidence="2">BMAN</strain>
    </source>
</reference>
<dbReference type="EMBL" id="JAPDFW010000054">
    <property type="protein sequence ID" value="KAJ5078222.1"/>
    <property type="molecule type" value="Genomic_DNA"/>
</dbReference>
<sequence length="217" mass="25099">MEKPAIETNLILPKHFAPLIEIISLLICGSEIEDDAVFDHAFDQNRDKEKPVLITAVFDHAFDQNRDKEKPVLNTQFIKQHQEFFTTIIDGDINPKAMNNIVRFLCRNSNNMTRFFVNLAIDFLEKSPRRTVNITAFMEIISTMILIDDSLQPTRIDTIMQKLFNCIRSISMNTEASQQIYKQMIKMVKLNKISKDWVLQRKSEAADIASQIGLHLK</sequence>
<evidence type="ECO:0000313" key="2">
    <source>
        <dbReference type="EMBL" id="KAJ5078222.1"/>
    </source>
</evidence>
<gene>
    <name evidence="2" type="ORF">M0811_05010</name>
</gene>
<keyword evidence="3" id="KW-1185">Reference proteome</keyword>
<evidence type="ECO:0000313" key="3">
    <source>
        <dbReference type="Proteomes" id="UP001149090"/>
    </source>
</evidence>
<dbReference type="Pfam" id="PF12030">
    <property type="entry name" value="DUF3517"/>
    <property type="match status" value="1"/>
</dbReference>
<organism evidence="2 3">
    <name type="scientific">Anaeramoeba ignava</name>
    <name type="common">Anaerobic marine amoeba</name>
    <dbReference type="NCBI Taxonomy" id="1746090"/>
    <lineage>
        <taxon>Eukaryota</taxon>
        <taxon>Metamonada</taxon>
        <taxon>Anaeramoebidae</taxon>
        <taxon>Anaeramoeba</taxon>
    </lineage>
</organism>
<accession>A0A9Q0RFH8</accession>
<proteinExistence type="predicted"/>
<dbReference type="AlphaFoldDB" id="A0A9Q0RFH8"/>
<dbReference type="Proteomes" id="UP001149090">
    <property type="component" value="Unassembled WGS sequence"/>
</dbReference>
<evidence type="ECO:0000259" key="1">
    <source>
        <dbReference type="Pfam" id="PF12030"/>
    </source>
</evidence>
<feature type="domain" description="DUF3517" evidence="1">
    <location>
        <begin position="19"/>
        <end position="198"/>
    </location>
</feature>
<comment type="caution">
    <text evidence="2">The sequence shown here is derived from an EMBL/GenBank/DDBJ whole genome shotgun (WGS) entry which is preliminary data.</text>
</comment>